<organism evidence="1 2">
    <name type="scientific">Dendrobium chrysotoxum</name>
    <name type="common">Orchid</name>
    <dbReference type="NCBI Taxonomy" id="161865"/>
    <lineage>
        <taxon>Eukaryota</taxon>
        <taxon>Viridiplantae</taxon>
        <taxon>Streptophyta</taxon>
        <taxon>Embryophyta</taxon>
        <taxon>Tracheophyta</taxon>
        <taxon>Spermatophyta</taxon>
        <taxon>Magnoliopsida</taxon>
        <taxon>Liliopsida</taxon>
        <taxon>Asparagales</taxon>
        <taxon>Orchidaceae</taxon>
        <taxon>Epidendroideae</taxon>
        <taxon>Malaxideae</taxon>
        <taxon>Dendrobiinae</taxon>
        <taxon>Dendrobium</taxon>
    </lineage>
</organism>
<dbReference type="AlphaFoldDB" id="A0AAV7GIV6"/>
<evidence type="ECO:0000313" key="2">
    <source>
        <dbReference type="Proteomes" id="UP000775213"/>
    </source>
</evidence>
<dbReference type="InterPro" id="IPR036815">
    <property type="entry name" value="14-3-3_dom_sf"/>
</dbReference>
<reference evidence="1 2" key="1">
    <citation type="journal article" date="2021" name="Hortic Res">
        <title>Chromosome-scale assembly of the Dendrobium chrysotoxum genome enhances the understanding of orchid evolution.</title>
        <authorList>
            <person name="Zhang Y."/>
            <person name="Zhang G.Q."/>
            <person name="Zhang D."/>
            <person name="Liu X.D."/>
            <person name="Xu X.Y."/>
            <person name="Sun W.H."/>
            <person name="Yu X."/>
            <person name="Zhu X."/>
            <person name="Wang Z.W."/>
            <person name="Zhao X."/>
            <person name="Zhong W.Y."/>
            <person name="Chen H."/>
            <person name="Yin W.L."/>
            <person name="Huang T."/>
            <person name="Niu S.C."/>
            <person name="Liu Z.J."/>
        </authorList>
    </citation>
    <scope>NUCLEOTIDE SEQUENCE [LARGE SCALE GENOMIC DNA]</scope>
    <source>
        <strain evidence="1">Lindl</strain>
    </source>
</reference>
<evidence type="ECO:0000313" key="1">
    <source>
        <dbReference type="EMBL" id="KAH0455432.1"/>
    </source>
</evidence>
<dbReference type="Gene3D" id="1.20.190.20">
    <property type="entry name" value="14-3-3 domain"/>
    <property type="match status" value="1"/>
</dbReference>
<dbReference type="SUPFAM" id="SSF48445">
    <property type="entry name" value="14-3-3 protein"/>
    <property type="match status" value="1"/>
</dbReference>
<sequence length="320" mass="37198">MSNLYRKCCNIAHAIECDQKRRIMDEILRGVTRTSPVRKTDFIVVSRTSKLYRKKGNIAHAIKCDQNLRTTDEILSDVIRTPLVCKTDFTVESEMSKLPRNDYNIAWVLVQVEVPRSPIHTLRCVVGRPAPQNSPKWGNTPAFKEAIGDLDKLAQDSYSHARLQLQSLQDNLTLWNYDIQILKFSKLPLYYPNVVYIEICRLIENEKYILDTYGGLFHVFYNLLGLSRATYILFVPYECSSITNHKITFDHCKETNSNEVRTSFEVYLSFILRASMRMKEFMANPLVQMDHINVKESCLEDDDDACNWWAIHLKEFIAKP</sequence>
<keyword evidence="2" id="KW-1185">Reference proteome</keyword>
<dbReference type="EMBL" id="JAGFBR010000014">
    <property type="protein sequence ID" value="KAH0455432.1"/>
    <property type="molecule type" value="Genomic_DNA"/>
</dbReference>
<proteinExistence type="predicted"/>
<gene>
    <name evidence="1" type="ORF">IEQ34_015464</name>
</gene>
<accession>A0AAV7GIV6</accession>
<name>A0AAV7GIV6_DENCH</name>
<dbReference type="Proteomes" id="UP000775213">
    <property type="component" value="Unassembled WGS sequence"/>
</dbReference>
<protein>
    <submittedName>
        <fullName evidence="1">Uncharacterized protein</fullName>
    </submittedName>
</protein>
<comment type="caution">
    <text evidence="1">The sequence shown here is derived from an EMBL/GenBank/DDBJ whole genome shotgun (WGS) entry which is preliminary data.</text>
</comment>